<comment type="caution">
    <text evidence="1">The sequence shown here is derived from an EMBL/GenBank/DDBJ whole genome shotgun (WGS) entry which is preliminary data.</text>
</comment>
<organism evidence="1 2">
    <name type="scientific">Acaulospora colombiana</name>
    <dbReference type="NCBI Taxonomy" id="27376"/>
    <lineage>
        <taxon>Eukaryota</taxon>
        <taxon>Fungi</taxon>
        <taxon>Fungi incertae sedis</taxon>
        <taxon>Mucoromycota</taxon>
        <taxon>Glomeromycotina</taxon>
        <taxon>Glomeromycetes</taxon>
        <taxon>Diversisporales</taxon>
        <taxon>Acaulosporaceae</taxon>
        <taxon>Acaulospora</taxon>
    </lineage>
</organism>
<name>A0ACA9Q1F1_9GLOM</name>
<reference evidence="1" key="1">
    <citation type="submission" date="2021-06" db="EMBL/GenBank/DDBJ databases">
        <authorList>
            <person name="Kallberg Y."/>
            <person name="Tangrot J."/>
            <person name="Rosling A."/>
        </authorList>
    </citation>
    <scope>NUCLEOTIDE SEQUENCE</scope>
    <source>
        <strain evidence="1">CL356</strain>
    </source>
</reference>
<gene>
    <name evidence="1" type="ORF">ACOLOM_LOCUS11602</name>
</gene>
<evidence type="ECO:0000313" key="1">
    <source>
        <dbReference type="EMBL" id="CAG8730469.1"/>
    </source>
</evidence>
<dbReference type="EMBL" id="CAJVPT010042639">
    <property type="protein sequence ID" value="CAG8730469.1"/>
    <property type="molecule type" value="Genomic_DNA"/>
</dbReference>
<keyword evidence="2" id="KW-1185">Reference proteome</keyword>
<protein>
    <submittedName>
        <fullName evidence="1">13085_t:CDS:1</fullName>
    </submittedName>
</protein>
<sequence>RVRGKRDPSSIQGTAQAVFAQASSGAAAFLGLGGSNDDDEEEDEEESWSAGLGFARVRTNKDEWKDIMKFIRAGIPLTCRAKVWFECSGAIELSEPGTFRDLAAEAARIHKQMKSDQGKHIAMEEVEKDVTRTMPLNRVGGLASTGIMESISTVPTFGTTPLTTIGAF</sequence>
<proteinExistence type="predicted"/>
<evidence type="ECO:0000313" key="2">
    <source>
        <dbReference type="Proteomes" id="UP000789525"/>
    </source>
</evidence>
<feature type="non-terminal residue" evidence="1">
    <location>
        <position position="1"/>
    </location>
</feature>
<dbReference type="Proteomes" id="UP000789525">
    <property type="component" value="Unassembled WGS sequence"/>
</dbReference>
<accession>A0ACA9Q1F1</accession>